<dbReference type="InterPro" id="IPR058163">
    <property type="entry name" value="LysR-type_TF_proteobact-type"/>
</dbReference>
<evidence type="ECO:0000256" key="3">
    <source>
        <dbReference type="ARBA" id="ARBA00023125"/>
    </source>
</evidence>
<dbReference type="PROSITE" id="PS50931">
    <property type="entry name" value="HTH_LYSR"/>
    <property type="match status" value="1"/>
</dbReference>
<gene>
    <name evidence="6" type="ORF">PQR62_04555</name>
</gene>
<protein>
    <submittedName>
        <fullName evidence="6">LysR family transcriptional regulator</fullName>
    </submittedName>
</protein>
<dbReference type="InterPro" id="IPR005119">
    <property type="entry name" value="LysR_subst-bd"/>
</dbReference>
<dbReference type="RefSeq" id="WP_408155255.1">
    <property type="nucleotide sequence ID" value="NZ_JAQQFM010000002.1"/>
</dbReference>
<sequence>MDRLQTMEVFVRVAELGSFSKAAERLNLPPATVSNAIQGLEKRINARLLQRTTRKVTLTDDGAAYLERCLRLLAEFDEVENLFERDHLQPAGTVRVDLPEHPAHSIVVPALPAFMARYPQIQIRLSASDRFVDLIGEGIDCVMRVGSLSDSTLIARQVGMIEQINCASKAYLDKHGRPLSLSELSRHQVVNFFSTRTGRDLPWEYMQNGELKSIKLAGGISVASSDVYTASCRAGLGLVQIPRWAVQAMLDEGVVEEVLPEFRPPPLPVAVVYAHNRHLAPAVRVFVEWLTVTLRASGIVGAPCGDN</sequence>
<dbReference type="EMBL" id="JAQQFM010000002">
    <property type="protein sequence ID" value="MFL9923524.1"/>
    <property type="molecule type" value="Genomic_DNA"/>
</dbReference>
<dbReference type="PANTHER" id="PTHR30537:SF72">
    <property type="entry name" value="LYSR FAMILY TRANSCRIPTIONAL REGULATOR"/>
    <property type="match status" value="1"/>
</dbReference>
<organism evidence="6 7">
    <name type="scientific">Herbaspirillum lusitanum</name>
    <dbReference type="NCBI Taxonomy" id="213312"/>
    <lineage>
        <taxon>Bacteria</taxon>
        <taxon>Pseudomonadati</taxon>
        <taxon>Pseudomonadota</taxon>
        <taxon>Betaproteobacteria</taxon>
        <taxon>Burkholderiales</taxon>
        <taxon>Oxalobacteraceae</taxon>
        <taxon>Herbaspirillum</taxon>
    </lineage>
</organism>
<evidence type="ECO:0000256" key="4">
    <source>
        <dbReference type="ARBA" id="ARBA00023163"/>
    </source>
</evidence>
<keyword evidence="7" id="KW-1185">Reference proteome</keyword>
<keyword evidence="4" id="KW-0804">Transcription</keyword>
<keyword evidence="3" id="KW-0238">DNA-binding</keyword>
<dbReference type="Gene3D" id="1.10.10.10">
    <property type="entry name" value="Winged helix-like DNA-binding domain superfamily/Winged helix DNA-binding domain"/>
    <property type="match status" value="1"/>
</dbReference>
<dbReference type="InterPro" id="IPR036390">
    <property type="entry name" value="WH_DNA-bd_sf"/>
</dbReference>
<dbReference type="Pfam" id="PF00126">
    <property type="entry name" value="HTH_1"/>
    <property type="match status" value="1"/>
</dbReference>
<dbReference type="InterPro" id="IPR000847">
    <property type="entry name" value="LysR_HTH_N"/>
</dbReference>
<dbReference type="CDD" id="cd08472">
    <property type="entry name" value="PBP2_CrgA_like_3"/>
    <property type="match status" value="1"/>
</dbReference>
<dbReference type="Pfam" id="PF03466">
    <property type="entry name" value="LysR_substrate"/>
    <property type="match status" value="1"/>
</dbReference>
<name>A0ABW9A5H0_9BURK</name>
<dbReference type="SUPFAM" id="SSF53850">
    <property type="entry name" value="Periplasmic binding protein-like II"/>
    <property type="match status" value="1"/>
</dbReference>
<feature type="domain" description="HTH lysR-type" evidence="5">
    <location>
        <begin position="1"/>
        <end position="59"/>
    </location>
</feature>
<evidence type="ECO:0000259" key="5">
    <source>
        <dbReference type="PROSITE" id="PS50931"/>
    </source>
</evidence>
<proteinExistence type="inferred from homology"/>
<evidence type="ECO:0000256" key="2">
    <source>
        <dbReference type="ARBA" id="ARBA00023015"/>
    </source>
</evidence>
<evidence type="ECO:0000256" key="1">
    <source>
        <dbReference type="ARBA" id="ARBA00009437"/>
    </source>
</evidence>
<dbReference type="SUPFAM" id="SSF46785">
    <property type="entry name" value="Winged helix' DNA-binding domain"/>
    <property type="match status" value="1"/>
</dbReference>
<comment type="caution">
    <text evidence="6">The sequence shown here is derived from an EMBL/GenBank/DDBJ whole genome shotgun (WGS) entry which is preliminary data.</text>
</comment>
<evidence type="ECO:0000313" key="6">
    <source>
        <dbReference type="EMBL" id="MFL9923524.1"/>
    </source>
</evidence>
<evidence type="ECO:0000313" key="7">
    <source>
        <dbReference type="Proteomes" id="UP001629246"/>
    </source>
</evidence>
<dbReference type="InterPro" id="IPR036388">
    <property type="entry name" value="WH-like_DNA-bd_sf"/>
</dbReference>
<reference evidence="6 7" key="1">
    <citation type="journal article" date="2024" name="Chem. Sci.">
        <title>Discovery of megapolipeptins by genome mining of a Burkholderiales bacteria collection.</title>
        <authorList>
            <person name="Paulo B.S."/>
            <person name="Recchia M.J.J."/>
            <person name="Lee S."/>
            <person name="Fergusson C.H."/>
            <person name="Romanowski S.B."/>
            <person name="Hernandez A."/>
            <person name="Krull N."/>
            <person name="Liu D.Y."/>
            <person name="Cavanagh H."/>
            <person name="Bos A."/>
            <person name="Gray C.A."/>
            <person name="Murphy B.T."/>
            <person name="Linington R.G."/>
            <person name="Eustaquio A.S."/>
        </authorList>
    </citation>
    <scope>NUCLEOTIDE SEQUENCE [LARGE SCALE GENOMIC DNA]</scope>
    <source>
        <strain evidence="6 7">RL21-008-BIB-A</strain>
    </source>
</reference>
<dbReference type="PANTHER" id="PTHR30537">
    <property type="entry name" value="HTH-TYPE TRANSCRIPTIONAL REGULATOR"/>
    <property type="match status" value="1"/>
</dbReference>
<accession>A0ABW9A5H0</accession>
<dbReference type="Proteomes" id="UP001629246">
    <property type="component" value="Unassembled WGS sequence"/>
</dbReference>
<comment type="similarity">
    <text evidence="1">Belongs to the LysR transcriptional regulatory family.</text>
</comment>
<dbReference type="Gene3D" id="3.40.190.290">
    <property type="match status" value="1"/>
</dbReference>
<keyword evidence="2" id="KW-0805">Transcription regulation</keyword>